<dbReference type="GeneID" id="106668988"/>
<dbReference type="AlphaFoldDB" id="A0A8I6RWH3"/>
<feature type="signal peptide" evidence="3">
    <location>
        <begin position="1"/>
        <end position="21"/>
    </location>
</feature>
<accession>A0A8I6RWH3</accession>
<name>A0A8I6RWH3_CIMLE</name>
<dbReference type="EnsemblMetazoa" id="XM_014398215.2">
    <property type="protein sequence ID" value="XP_014253701.1"/>
    <property type="gene ID" value="LOC106668988"/>
</dbReference>
<evidence type="ECO:0000313" key="4">
    <source>
        <dbReference type="EnsemblMetazoa" id="XP_014253701.1"/>
    </source>
</evidence>
<protein>
    <submittedName>
        <fullName evidence="4">Uncharacterized protein</fullName>
    </submittedName>
</protein>
<organism evidence="4 5">
    <name type="scientific">Cimex lectularius</name>
    <name type="common">Bed bug</name>
    <name type="synonym">Acanthia lectularia</name>
    <dbReference type="NCBI Taxonomy" id="79782"/>
    <lineage>
        <taxon>Eukaryota</taxon>
        <taxon>Metazoa</taxon>
        <taxon>Ecdysozoa</taxon>
        <taxon>Arthropoda</taxon>
        <taxon>Hexapoda</taxon>
        <taxon>Insecta</taxon>
        <taxon>Pterygota</taxon>
        <taxon>Neoptera</taxon>
        <taxon>Paraneoptera</taxon>
        <taxon>Hemiptera</taxon>
        <taxon>Heteroptera</taxon>
        <taxon>Panheteroptera</taxon>
        <taxon>Cimicomorpha</taxon>
        <taxon>Cimicidae</taxon>
        <taxon>Cimex</taxon>
    </lineage>
</organism>
<evidence type="ECO:0000256" key="2">
    <source>
        <dbReference type="SAM" id="MobiDB-lite"/>
    </source>
</evidence>
<keyword evidence="3" id="KW-0732">Signal</keyword>
<keyword evidence="5" id="KW-1185">Reference proteome</keyword>
<dbReference type="Proteomes" id="UP000494040">
    <property type="component" value="Unassembled WGS sequence"/>
</dbReference>
<evidence type="ECO:0000256" key="1">
    <source>
        <dbReference type="SAM" id="Coils"/>
    </source>
</evidence>
<feature type="chain" id="PRO_5036269604" evidence="3">
    <location>
        <begin position="22"/>
        <end position="680"/>
    </location>
</feature>
<feature type="compositionally biased region" description="Polar residues" evidence="2">
    <location>
        <begin position="547"/>
        <end position="561"/>
    </location>
</feature>
<keyword evidence="1" id="KW-0175">Coiled coil</keyword>
<dbReference type="RefSeq" id="XP_014253701.1">
    <property type="nucleotide sequence ID" value="XM_014398215.2"/>
</dbReference>
<feature type="coiled-coil region" evidence="1">
    <location>
        <begin position="119"/>
        <end position="146"/>
    </location>
</feature>
<reference evidence="4" key="1">
    <citation type="submission" date="2022-01" db="UniProtKB">
        <authorList>
            <consortium name="EnsemblMetazoa"/>
        </authorList>
    </citation>
    <scope>IDENTIFICATION</scope>
</reference>
<evidence type="ECO:0000256" key="3">
    <source>
        <dbReference type="SAM" id="SignalP"/>
    </source>
</evidence>
<proteinExistence type="predicted"/>
<sequence length="680" mass="78589">MDLFKRLGLLIVFSIITNHSASSPSSIHATSITKEKYQRHADQSLHSTLVNIDDRLRTIESIHYSVKRHEISLDRILNKVESIDSRSVRMQTILEMKLDALSQAIISTEFKHEWLLNQLRKYESNQERLSLKMNSLEVKLDDITQKTQLSQESFFNKIEDKQDKIQYKINELTMITGNLKQQSSSIEQSVNKTNGDVMKRLKEIEQQVNRNDELEKLTVSLNGIHSHLNQSDSLWTQNDGPGISKNEKMIDYIKGEINAEVQKLGNKIHNMYHEIWQKTDNLVGQIKDGFTETNQTQKIIVDDLKNLLVEQRDSENFIDLSMDKVLSVFHKRLNDIQRKLDNNFQNIASVQSLFLDSCQRIQDDESDLDTMVTEVLEKILDLIINRTSTIEKQSVELLEGVKSHNIQITRLAKDTKKMVMNLAEGISLDHKNLDGSIMDLAERADMITTVVQEMQDQMYEWNDTSRKSPNLPPAKKCVNCDNFISYPSLDFSDMSDSKNKEKHIDDIRNLDKVHYGQGVVKVITEFAQEPNITRVNSSSDVSTGFNATVASKENNKKNTPSKQDKNEIEPKIPSHNESNKTKQEIPEITEEVATQLMLSFIKLIREKILLRDFLNEKLTGQSYQSITDMIQHLKPIKTIPREFIRELDQYDDRVKFDKIYSHNAEPMNYDEAITYDDVYS</sequence>
<dbReference type="KEGG" id="clec:106668988"/>
<feature type="region of interest" description="Disordered" evidence="2">
    <location>
        <begin position="547"/>
        <end position="585"/>
    </location>
</feature>
<dbReference type="EnsemblMetazoa" id="XM_014398214.2">
    <property type="protein sequence ID" value="XP_014253700.1"/>
    <property type="gene ID" value="LOC106668988"/>
</dbReference>
<dbReference type="OrthoDB" id="6627646at2759"/>
<feature type="compositionally biased region" description="Basic and acidic residues" evidence="2">
    <location>
        <begin position="562"/>
        <end position="585"/>
    </location>
</feature>
<evidence type="ECO:0000313" key="5">
    <source>
        <dbReference type="Proteomes" id="UP000494040"/>
    </source>
</evidence>
<dbReference type="RefSeq" id="XP_014253700.1">
    <property type="nucleotide sequence ID" value="XM_014398214.2"/>
</dbReference>